<dbReference type="EMBL" id="BMCH01000006">
    <property type="protein sequence ID" value="GGC37881.1"/>
    <property type="molecule type" value="Genomic_DNA"/>
</dbReference>
<dbReference type="CDD" id="cd19166">
    <property type="entry name" value="HemeO-bac"/>
    <property type="match status" value="1"/>
</dbReference>
<reference evidence="2" key="1">
    <citation type="journal article" date="2019" name="Int. J. Syst. Evol. Microbiol.">
        <title>The Global Catalogue of Microorganisms (GCM) 10K type strain sequencing project: providing services to taxonomists for standard genome sequencing and annotation.</title>
        <authorList>
            <consortium name="The Broad Institute Genomics Platform"/>
            <consortium name="The Broad Institute Genome Sequencing Center for Infectious Disease"/>
            <person name="Wu L."/>
            <person name="Ma J."/>
        </authorList>
    </citation>
    <scope>NUCLEOTIDE SEQUENCE [LARGE SCALE GENOMIC DNA]</scope>
    <source>
        <strain evidence="2">CCM 7132</strain>
    </source>
</reference>
<gene>
    <name evidence="1" type="ORF">GCM10007207_24320</name>
</gene>
<protein>
    <recommendedName>
        <fullName evidence="3">Heme oxygenase</fullName>
    </recommendedName>
</protein>
<dbReference type="SUPFAM" id="SSF48613">
    <property type="entry name" value="Heme oxygenase-like"/>
    <property type="match status" value="1"/>
</dbReference>
<evidence type="ECO:0000313" key="1">
    <source>
        <dbReference type="EMBL" id="GGC37881.1"/>
    </source>
</evidence>
<sequence length="180" mass="19749">MRAHVHEAHESLDGLIGGLETERDYLRYLAGMAAFRISAEAAVEARRFPSWLKDWRPVSTRLALEKDVETLRLSCPPVSALAPPETDSGLLGMLYTLEGSALGARLIAKRAKALGFDEDHGATHLAVQTAAPANWRVFLDLLEAAPVFDLDEAGAEASRLFRHAYDAMMLVDRAEEKVHG</sequence>
<accession>A0ABQ1MBB8</accession>
<comment type="caution">
    <text evidence="1">The sequence shown here is derived from an EMBL/GenBank/DDBJ whole genome shotgun (WGS) entry which is preliminary data.</text>
</comment>
<keyword evidence="2" id="KW-1185">Reference proteome</keyword>
<dbReference type="InterPro" id="IPR016084">
    <property type="entry name" value="Haem_Oase-like_multi-hlx"/>
</dbReference>
<evidence type="ECO:0008006" key="3">
    <source>
        <dbReference type="Google" id="ProtNLM"/>
    </source>
</evidence>
<dbReference type="Gene3D" id="1.20.910.10">
    <property type="entry name" value="Heme oxygenase-like"/>
    <property type="match status" value="1"/>
</dbReference>
<organism evidence="1 2">
    <name type="scientific">Asaia siamensis</name>
    <dbReference type="NCBI Taxonomy" id="110479"/>
    <lineage>
        <taxon>Bacteria</taxon>
        <taxon>Pseudomonadati</taxon>
        <taxon>Pseudomonadota</taxon>
        <taxon>Alphaproteobacteria</taxon>
        <taxon>Acetobacterales</taxon>
        <taxon>Acetobacteraceae</taxon>
        <taxon>Asaia</taxon>
    </lineage>
</organism>
<dbReference type="Proteomes" id="UP000637769">
    <property type="component" value="Unassembled WGS sequence"/>
</dbReference>
<evidence type="ECO:0000313" key="2">
    <source>
        <dbReference type="Proteomes" id="UP000637769"/>
    </source>
</evidence>
<name>A0ABQ1MBB8_9PROT</name>
<proteinExistence type="predicted"/>